<keyword evidence="6" id="KW-0812">Transmembrane</keyword>
<comment type="pathway">
    <text evidence="3">Protein modification; protein ubiquitination.</text>
</comment>
<feature type="domain" description="RING-type" evidence="15">
    <location>
        <begin position="80"/>
        <end position="123"/>
    </location>
</feature>
<dbReference type="GO" id="GO:0008270">
    <property type="term" value="F:zinc ion binding"/>
    <property type="evidence" value="ECO:0007669"/>
    <property type="project" value="UniProtKB-KW"/>
</dbReference>
<dbReference type="PROSITE" id="PS50089">
    <property type="entry name" value="ZF_RING_2"/>
    <property type="match status" value="1"/>
</dbReference>
<dbReference type="AlphaFoldDB" id="A0ABD3GVE0"/>
<dbReference type="InterPro" id="IPR013083">
    <property type="entry name" value="Znf_RING/FYVE/PHD"/>
</dbReference>
<evidence type="ECO:0000256" key="4">
    <source>
        <dbReference type="ARBA" id="ARBA00012483"/>
    </source>
</evidence>
<dbReference type="Gene3D" id="3.30.40.10">
    <property type="entry name" value="Zinc/RING finger domain, C3HC4 (zinc finger)"/>
    <property type="match status" value="1"/>
</dbReference>
<keyword evidence="5" id="KW-0808">Transferase</keyword>
<evidence type="ECO:0000256" key="9">
    <source>
        <dbReference type="ARBA" id="ARBA00022786"/>
    </source>
</evidence>
<dbReference type="InterPro" id="IPR044600">
    <property type="entry name" value="ATL1/ATL16-like"/>
</dbReference>
<keyword evidence="17" id="KW-1185">Reference proteome</keyword>
<dbReference type="EMBL" id="JBJQOH010000007">
    <property type="protein sequence ID" value="KAL3681804.1"/>
    <property type="molecule type" value="Genomic_DNA"/>
</dbReference>
<reference evidence="16 17" key="1">
    <citation type="submission" date="2024-09" db="EMBL/GenBank/DDBJ databases">
        <title>Chromosome-scale assembly of Riccia sorocarpa.</title>
        <authorList>
            <person name="Paukszto L."/>
        </authorList>
    </citation>
    <scope>NUCLEOTIDE SEQUENCE [LARGE SCALE GENOMIC DNA]</scope>
    <source>
        <strain evidence="16">LP-2024</strain>
        <tissue evidence="16">Aerial parts of the thallus</tissue>
    </source>
</reference>
<keyword evidence="9" id="KW-0833">Ubl conjugation pathway</keyword>
<comment type="caution">
    <text evidence="16">The sequence shown here is derived from an EMBL/GenBank/DDBJ whole genome shotgun (WGS) entry which is preliminary data.</text>
</comment>
<dbReference type="PANTHER" id="PTHR46913:SF1">
    <property type="entry name" value="RING-H2 FINGER PROTEIN ATL16"/>
    <property type="match status" value="1"/>
</dbReference>
<feature type="compositionally biased region" description="Low complexity" evidence="14">
    <location>
        <begin position="712"/>
        <end position="728"/>
    </location>
</feature>
<keyword evidence="10" id="KW-0862">Zinc</keyword>
<gene>
    <name evidence="16" type="ORF">R1sor_024760</name>
</gene>
<keyword evidence="12" id="KW-0472">Membrane</keyword>
<dbReference type="InterPro" id="IPR011016">
    <property type="entry name" value="Znf_RING-CH"/>
</dbReference>
<evidence type="ECO:0000313" key="17">
    <source>
        <dbReference type="Proteomes" id="UP001633002"/>
    </source>
</evidence>
<evidence type="ECO:0000256" key="8">
    <source>
        <dbReference type="ARBA" id="ARBA00022771"/>
    </source>
</evidence>
<evidence type="ECO:0000259" key="15">
    <source>
        <dbReference type="PROSITE" id="PS50089"/>
    </source>
</evidence>
<comment type="subcellular location">
    <subcellularLocation>
        <location evidence="2">Membrane</location>
        <topology evidence="2">Single-pass membrane protein</topology>
    </subcellularLocation>
</comment>
<feature type="region of interest" description="Disordered" evidence="14">
    <location>
        <begin position="162"/>
        <end position="185"/>
    </location>
</feature>
<feature type="region of interest" description="Disordered" evidence="14">
    <location>
        <begin position="197"/>
        <end position="257"/>
    </location>
</feature>
<evidence type="ECO:0000256" key="3">
    <source>
        <dbReference type="ARBA" id="ARBA00004906"/>
    </source>
</evidence>
<evidence type="ECO:0000256" key="5">
    <source>
        <dbReference type="ARBA" id="ARBA00022679"/>
    </source>
</evidence>
<feature type="compositionally biased region" description="Polar residues" evidence="14">
    <location>
        <begin position="224"/>
        <end position="234"/>
    </location>
</feature>
<dbReference type="SMART" id="SM00184">
    <property type="entry name" value="RING"/>
    <property type="match status" value="1"/>
</dbReference>
<dbReference type="InterPro" id="IPR023214">
    <property type="entry name" value="HAD_sf"/>
</dbReference>
<organism evidence="16 17">
    <name type="scientific">Riccia sorocarpa</name>
    <dbReference type="NCBI Taxonomy" id="122646"/>
    <lineage>
        <taxon>Eukaryota</taxon>
        <taxon>Viridiplantae</taxon>
        <taxon>Streptophyta</taxon>
        <taxon>Embryophyta</taxon>
        <taxon>Marchantiophyta</taxon>
        <taxon>Marchantiopsida</taxon>
        <taxon>Marchantiidae</taxon>
        <taxon>Marchantiales</taxon>
        <taxon>Ricciaceae</taxon>
        <taxon>Riccia</taxon>
    </lineage>
</organism>
<dbReference type="SMART" id="SM00744">
    <property type="entry name" value="RINGv"/>
    <property type="match status" value="1"/>
</dbReference>
<accession>A0ABD3GVE0</accession>
<dbReference type="CDD" id="cd23121">
    <property type="entry name" value="RING-H2_RHA1-like"/>
    <property type="match status" value="1"/>
</dbReference>
<evidence type="ECO:0000256" key="2">
    <source>
        <dbReference type="ARBA" id="ARBA00004167"/>
    </source>
</evidence>
<dbReference type="EC" id="2.3.2.27" evidence="4"/>
<evidence type="ECO:0000256" key="14">
    <source>
        <dbReference type="SAM" id="MobiDB-lite"/>
    </source>
</evidence>
<dbReference type="Proteomes" id="UP001633002">
    <property type="component" value="Unassembled WGS sequence"/>
</dbReference>
<dbReference type="PANTHER" id="PTHR46913">
    <property type="entry name" value="RING-H2 FINGER PROTEIN ATL16"/>
    <property type="match status" value="1"/>
</dbReference>
<dbReference type="InterPro" id="IPR001841">
    <property type="entry name" value="Znf_RING"/>
</dbReference>
<evidence type="ECO:0000256" key="7">
    <source>
        <dbReference type="ARBA" id="ARBA00022723"/>
    </source>
</evidence>
<dbReference type="GO" id="GO:0061630">
    <property type="term" value="F:ubiquitin protein ligase activity"/>
    <property type="evidence" value="ECO:0007669"/>
    <property type="project" value="UniProtKB-EC"/>
</dbReference>
<keyword evidence="7" id="KW-0479">Metal-binding</keyword>
<dbReference type="SMART" id="SM01197">
    <property type="entry name" value="FANCL_C"/>
    <property type="match status" value="1"/>
</dbReference>
<evidence type="ECO:0000256" key="12">
    <source>
        <dbReference type="ARBA" id="ARBA00023136"/>
    </source>
</evidence>
<evidence type="ECO:0000256" key="11">
    <source>
        <dbReference type="ARBA" id="ARBA00022989"/>
    </source>
</evidence>
<evidence type="ECO:0000256" key="10">
    <source>
        <dbReference type="ARBA" id="ARBA00022833"/>
    </source>
</evidence>
<sequence length="734" mass="83136">MESTYMHFDQFQAFEAIYEATRFLPCLMVLCFSARSLIGPPEYEVDFTWSPEKIKEALKEIEFTKSGAGAPVRESGDKDCTICLSEFVEGESLYMFPDCNHVFHKACLSQWLLRNKTTCPICRSSLKIKQQQFEEEDPQFPSGIPFQDLYSPRSVRRNALGSGIRRADHARNRASHRAIRAPDRIYGRDPVPDLVYGRYPAQMTKRKRPPQAPPATAARKKNARGTTEHASSAGPSRPKKGGRRGEPKEPVDPNAIEGQYLVELEVIPDPDRHIRWGHVTRDQRRAAMRSVRRFELTSRGLLDALTLPVHRPHMTACLEFIQSAVTVGPRESEGRERLDLPMEGTVRGQTVRLDAILVRQAFVLPKAEMEIKRQVRHCLIRDWFPDYQRSGKRYIARTCLYPEWAPALECISMVLLASRRPRTIPGRLIYYIKNKEFDRECEPEERLDFADLMAHSLRREVFAVQAHLAEHKPERYMETFVAIPLTWILIHLGIITGEECDALPAAPAPPAVPAAPTGPSSFLEGLRKRCRIIVWSRASLKLLTAILEAMVLKGYLPSFLLDREVCTVWGGDHVETIHPLTYPTHHVKLKSFQRLYDHGICLRNVLLVDTLPERNSRNHPYSAVHPLALDATAFEPKTSAWLVRFGKWLETWTESLLPTVEFMLVEEAPAEEGTRVEEAQAVEEAHAVKEVPAVEEAAVKEAPAVQEAAVEEAPTVEEAAVEEPTPVELGATHE</sequence>
<dbReference type="SUPFAM" id="SSF57850">
    <property type="entry name" value="RING/U-box"/>
    <property type="match status" value="1"/>
</dbReference>
<dbReference type="GO" id="GO:0016020">
    <property type="term" value="C:membrane"/>
    <property type="evidence" value="ECO:0007669"/>
    <property type="project" value="UniProtKB-SubCell"/>
</dbReference>
<dbReference type="Gene3D" id="3.40.50.1000">
    <property type="entry name" value="HAD superfamily/HAD-like"/>
    <property type="match status" value="1"/>
</dbReference>
<evidence type="ECO:0000313" key="16">
    <source>
        <dbReference type="EMBL" id="KAL3681804.1"/>
    </source>
</evidence>
<evidence type="ECO:0000256" key="6">
    <source>
        <dbReference type="ARBA" id="ARBA00022692"/>
    </source>
</evidence>
<evidence type="ECO:0000256" key="1">
    <source>
        <dbReference type="ARBA" id="ARBA00000900"/>
    </source>
</evidence>
<comment type="catalytic activity">
    <reaction evidence="1">
        <text>S-ubiquitinyl-[E2 ubiquitin-conjugating enzyme]-L-cysteine + [acceptor protein]-L-lysine = [E2 ubiquitin-conjugating enzyme]-L-cysteine + N(6)-ubiquitinyl-[acceptor protein]-L-lysine.</text>
        <dbReference type="EC" id="2.3.2.27"/>
    </reaction>
</comment>
<dbReference type="Pfam" id="PF13639">
    <property type="entry name" value="zf-RING_2"/>
    <property type="match status" value="1"/>
</dbReference>
<proteinExistence type="predicted"/>
<feature type="region of interest" description="Disordered" evidence="14">
    <location>
        <begin position="712"/>
        <end position="734"/>
    </location>
</feature>
<keyword evidence="8 13" id="KW-0863">Zinc-finger</keyword>
<evidence type="ECO:0000256" key="13">
    <source>
        <dbReference type="PROSITE-ProRule" id="PRU00175"/>
    </source>
</evidence>
<keyword evidence="11" id="KW-1133">Transmembrane helix</keyword>
<name>A0ABD3GVE0_9MARC</name>
<protein>
    <recommendedName>
        <fullName evidence="4">RING-type E3 ubiquitin transferase</fullName>
        <ecNumber evidence="4">2.3.2.27</ecNumber>
    </recommendedName>
</protein>